<feature type="transmembrane region" description="Helical" evidence="6">
    <location>
        <begin position="66"/>
        <end position="83"/>
    </location>
</feature>
<protein>
    <submittedName>
        <fullName evidence="7">Threonine/homoserine/homoserine lactone efflux protein</fullName>
    </submittedName>
</protein>
<name>A0A380RW50_FIBSU</name>
<keyword evidence="3 6" id="KW-0812">Transmembrane</keyword>
<feature type="transmembrane region" description="Helical" evidence="6">
    <location>
        <begin position="36"/>
        <end position="60"/>
    </location>
</feature>
<evidence type="ECO:0000256" key="2">
    <source>
        <dbReference type="ARBA" id="ARBA00022475"/>
    </source>
</evidence>
<evidence type="ECO:0000256" key="3">
    <source>
        <dbReference type="ARBA" id="ARBA00022692"/>
    </source>
</evidence>
<evidence type="ECO:0000313" key="7">
    <source>
        <dbReference type="EMBL" id="SUQ19793.1"/>
    </source>
</evidence>
<keyword evidence="2" id="KW-1003">Cell membrane</keyword>
<keyword evidence="4 6" id="KW-1133">Transmembrane helix</keyword>
<feature type="transmembrane region" description="Helical" evidence="6">
    <location>
        <begin position="6"/>
        <end position="24"/>
    </location>
</feature>
<evidence type="ECO:0000256" key="6">
    <source>
        <dbReference type="SAM" id="Phobius"/>
    </source>
</evidence>
<evidence type="ECO:0000256" key="4">
    <source>
        <dbReference type="ARBA" id="ARBA00022989"/>
    </source>
</evidence>
<sequence>MLEFFIAALVIGIAPGPDNLFVLAQSATYGARLGFCIILGLCTGIAIHTCLLVAGVSALIAASPTAFFVIQCLGAAYLLYLAYKSFGVKAGVVHVDSCHPERSVTESKDPVKSSGVPSARSLYMRGIIMNLTNPKVILFVLSLIPPAVRLERPIHPSLQMAIFGGEFILATMIVFGCIALLAGTVKKFLLTSPKANRNLNWFSGAVFVFLAVALFFV</sequence>
<organism evidence="7 8">
    <name type="scientific">Fibrobacter succinogenes</name>
    <name type="common">Bacteroides succinogenes</name>
    <dbReference type="NCBI Taxonomy" id="833"/>
    <lineage>
        <taxon>Bacteria</taxon>
        <taxon>Pseudomonadati</taxon>
        <taxon>Fibrobacterota</taxon>
        <taxon>Fibrobacteria</taxon>
        <taxon>Fibrobacterales</taxon>
        <taxon>Fibrobacteraceae</taxon>
        <taxon>Fibrobacter</taxon>
    </lineage>
</organism>
<feature type="transmembrane region" description="Helical" evidence="6">
    <location>
        <begin position="197"/>
        <end position="216"/>
    </location>
</feature>
<dbReference type="InterPro" id="IPR001123">
    <property type="entry name" value="LeuE-type"/>
</dbReference>
<dbReference type="AlphaFoldDB" id="A0A380RW50"/>
<evidence type="ECO:0000256" key="5">
    <source>
        <dbReference type="ARBA" id="ARBA00023136"/>
    </source>
</evidence>
<dbReference type="PANTHER" id="PTHR30086:SF20">
    <property type="entry name" value="ARGININE EXPORTER PROTEIN ARGO-RELATED"/>
    <property type="match status" value="1"/>
</dbReference>
<dbReference type="GO" id="GO:0015171">
    <property type="term" value="F:amino acid transmembrane transporter activity"/>
    <property type="evidence" value="ECO:0007669"/>
    <property type="project" value="TreeGrafter"/>
</dbReference>
<dbReference type="PIRSF" id="PIRSF006324">
    <property type="entry name" value="LeuE"/>
    <property type="match status" value="1"/>
</dbReference>
<keyword evidence="5 6" id="KW-0472">Membrane</keyword>
<evidence type="ECO:0000313" key="8">
    <source>
        <dbReference type="Proteomes" id="UP000255423"/>
    </source>
</evidence>
<comment type="subcellular location">
    <subcellularLocation>
        <location evidence="1">Cell membrane</location>
        <topology evidence="1">Multi-pass membrane protein</topology>
    </subcellularLocation>
</comment>
<gene>
    <name evidence="7" type="ORF">SAMN05661053_1035</name>
</gene>
<dbReference type="Pfam" id="PF01810">
    <property type="entry name" value="LysE"/>
    <property type="match status" value="1"/>
</dbReference>
<evidence type="ECO:0000256" key="1">
    <source>
        <dbReference type="ARBA" id="ARBA00004651"/>
    </source>
</evidence>
<dbReference type="RefSeq" id="WP_109572331.1">
    <property type="nucleotide sequence ID" value="NZ_UHJL01000001.1"/>
</dbReference>
<proteinExistence type="predicted"/>
<accession>A0A380RW50</accession>
<dbReference type="Proteomes" id="UP000255423">
    <property type="component" value="Unassembled WGS sequence"/>
</dbReference>
<reference evidence="7 8" key="1">
    <citation type="submission" date="2017-08" db="EMBL/GenBank/DDBJ databases">
        <authorList>
            <person name="de Groot N.N."/>
        </authorList>
    </citation>
    <scope>NUCLEOTIDE SEQUENCE [LARGE SCALE GENOMIC DNA]</scope>
    <source>
        <strain evidence="7 8">HM2</strain>
    </source>
</reference>
<dbReference type="PANTHER" id="PTHR30086">
    <property type="entry name" value="ARGININE EXPORTER PROTEIN ARGO"/>
    <property type="match status" value="1"/>
</dbReference>
<feature type="transmembrane region" description="Helical" evidence="6">
    <location>
        <begin position="127"/>
        <end position="148"/>
    </location>
</feature>
<dbReference type="EMBL" id="UHJL01000001">
    <property type="protein sequence ID" value="SUQ19793.1"/>
    <property type="molecule type" value="Genomic_DNA"/>
</dbReference>
<dbReference type="GO" id="GO:0005886">
    <property type="term" value="C:plasma membrane"/>
    <property type="evidence" value="ECO:0007669"/>
    <property type="project" value="UniProtKB-SubCell"/>
</dbReference>
<feature type="transmembrane region" description="Helical" evidence="6">
    <location>
        <begin position="160"/>
        <end position="185"/>
    </location>
</feature>